<dbReference type="GO" id="GO:0000978">
    <property type="term" value="F:RNA polymerase II cis-regulatory region sequence-specific DNA binding"/>
    <property type="evidence" value="ECO:0007669"/>
    <property type="project" value="TreeGrafter"/>
</dbReference>
<dbReference type="GO" id="GO:0005634">
    <property type="term" value="C:nucleus"/>
    <property type="evidence" value="ECO:0007669"/>
    <property type="project" value="UniProtKB-SubCell"/>
</dbReference>
<evidence type="ECO:0000256" key="4">
    <source>
        <dbReference type="ARBA" id="ARBA00023163"/>
    </source>
</evidence>
<evidence type="ECO:0000313" key="8">
    <source>
        <dbReference type="Proteomes" id="UP000237000"/>
    </source>
</evidence>
<dbReference type="GO" id="GO:0000981">
    <property type="term" value="F:DNA-binding transcription factor activity, RNA polymerase II-specific"/>
    <property type="evidence" value="ECO:0007669"/>
    <property type="project" value="TreeGrafter"/>
</dbReference>
<comment type="subcellular location">
    <subcellularLocation>
        <location evidence="1">Nucleus</location>
    </subcellularLocation>
</comment>
<evidence type="ECO:0000256" key="3">
    <source>
        <dbReference type="ARBA" id="ARBA00023125"/>
    </source>
</evidence>
<keyword evidence="4" id="KW-0804">Transcription</keyword>
<evidence type="ECO:0000256" key="1">
    <source>
        <dbReference type="ARBA" id="ARBA00004123"/>
    </source>
</evidence>
<evidence type="ECO:0000256" key="5">
    <source>
        <dbReference type="ARBA" id="ARBA00023242"/>
    </source>
</evidence>
<dbReference type="InParanoid" id="A0A2P5F0Y1"/>
<dbReference type="OrthoDB" id="1870356at2759"/>
<reference evidence="8" key="1">
    <citation type="submission" date="2016-06" db="EMBL/GenBank/DDBJ databases">
        <title>Parallel loss of symbiosis genes in relatives of nitrogen-fixing non-legume Parasponia.</title>
        <authorList>
            <person name="Van Velzen R."/>
            <person name="Holmer R."/>
            <person name="Bu F."/>
            <person name="Rutten L."/>
            <person name="Van Zeijl A."/>
            <person name="Liu W."/>
            <person name="Santuari L."/>
            <person name="Cao Q."/>
            <person name="Sharma T."/>
            <person name="Shen D."/>
            <person name="Roswanjaya Y."/>
            <person name="Wardhani T."/>
            <person name="Kalhor M.S."/>
            <person name="Jansen J."/>
            <person name="Van den Hoogen J."/>
            <person name="Gungor B."/>
            <person name="Hartog M."/>
            <person name="Hontelez J."/>
            <person name="Verver J."/>
            <person name="Yang W.-C."/>
            <person name="Schijlen E."/>
            <person name="Repin R."/>
            <person name="Schilthuizen M."/>
            <person name="Schranz E."/>
            <person name="Heidstra R."/>
            <person name="Miyata K."/>
            <person name="Fedorova E."/>
            <person name="Kohlen W."/>
            <person name="Bisseling T."/>
            <person name="Smit S."/>
            <person name="Geurts R."/>
        </authorList>
    </citation>
    <scope>NUCLEOTIDE SEQUENCE [LARGE SCALE GENOMIC DNA]</scope>
    <source>
        <strain evidence="8">cv. RG33-2</strain>
    </source>
</reference>
<keyword evidence="2" id="KW-0805">Transcription regulation</keyword>
<sequence length="280" mass="32153">MKNAILPSVSTHYDFGSINYELQIFNENLHSSSSFFMEPIPKALDNENQQRSAEGYSFPFQSSPLVSHQQAAYPSTSLSRDVIDNISHQQSLLLGKKILAPQFEVDFQAIQNTRKRPIEDNDILPRSGTNWEPRSERTNLNEYWGKNKRSKVTNNDQEWQLQQLQEALSGMQEHKLQVPVKRSQKLTDKITALQKLVSPYGKTDTASVLQEASLYIKLLQEQIQNLFRMMCSSYDNVRGPHSQAAGKRRLDLRSKGLCLVPISFTQKVSLDERIDKYARY</sequence>
<dbReference type="PROSITE" id="PS50888">
    <property type="entry name" value="BHLH"/>
    <property type="match status" value="1"/>
</dbReference>
<proteinExistence type="predicted"/>
<organism evidence="7 8">
    <name type="scientific">Trema orientale</name>
    <name type="common">Charcoal tree</name>
    <name type="synonym">Celtis orientalis</name>
    <dbReference type="NCBI Taxonomy" id="63057"/>
    <lineage>
        <taxon>Eukaryota</taxon>
        <taxon>Viridiplantae</taxon>
        <taxon>Streptophyta</taxon>
        <taxon>Embryophyta</taxon>
        <taxon>Tracheophyta</taxon>
        <taxon>Spermatophyta</taxon>
        <taxon>Magnoliopsida</taxon>
        <taxon>eudicotyledons</taxon>
        <taxon>Gunneridae</taxon>
        <taxon>Pentapetalae</taxon>
        <taxon>rosids</taxon>
        <taxon>fabids</taxon>
        <taxon>Rosales</taxon>
        <taxon>Cannabaceae</taxon>
        <taxon>Trema</taxon>
    </lineage>
</organism>
<dbReference type="GO" id="GO:0046983">
    <property type="term" value="F:protein dimerization activity"/>
    <property type="evidence" value="ECO:0007669"/>
    <property type="project" value="InterPro"/>
</dbReference>
<gene>
    <name evidence="7" type="ORF">TorRG33x02_127360</name>
</gene>
<dbReference type="PANTHER" id="PTHR16223">
    <property type="entry name" value="TRANSCRIPTION FACTOR BHLH83-RELATED"/>
    <property type="match status" value="1"/>
</dbReference>
<dbReference type="STRING" id="63057.A0A2P5F0Y1"/>
<dbReference type="CDD" id="cd11393">
    <property type="entry name" value="bHLH_AtbHLH_like"/>
    <property type="match status" value="1"/>
</dbReference>
<dbReference type="SUPFAM" id="SSF47459">
    <property type="entry name" value="HLH, helix-loop-helix DNA-binding domain"/>
    <property type="match status" value="1"/>
</dbReference>
<dbReference type="Gene3D" id="4.10.280.10">
    <property type="entry name" value="Helix-loop-helix DNA-binding domain"/>
    <property type="match status" value="1"/>
</dbReference>
<keyword evidence="8" id="KW-1185">Reference proteome</keyword>
<dbReference type="InterPro" id="IPR036638">
    <property type="entry name" value="HLH_DNA-bd_sf"/>
</dbReference>
<keyword evidence="5" id="KW-0539">Nucleus</keyword>
<accession>A0A2P5F0Y1</accession>
<dbReference type="InterPro" id="IPR045843">
    <property type="entry name" value="IND-like"/>
</dbReference>
<evidence type="ECO:0000313" key="7">
    <source>
        <dbReference type="EMBL" id="PON91453.1"/>
    </source>
</evidence>
<comment type="caution">
    <text evidence="7">The sequence shown here is derived from an EMBL/GenBank/DDBJ whole genome shotgun (WGS) entry which is preliminary data.</text>
</comment>
<dbReference type="EMBL" id="JXTC01000074">
    <property type="protein sequence ID" value="PON91453.1"/>
    <property type="molecule type" value="Genomic_DNA"/>
</dbReference>
<dbReference type="Proteomes" id="UP000237000">
    <property type="component" value="Unassembled WGS sequence"/>
</dbReference>
<evidence type="ECO:0000259" key="6">
    <source>
        <dbReference type="PROSITE" id="PS50888"/>
    </source>
</evidence>
<keyword evidence="3" id="KW-0238">DNA-binding</keyword>
<name>A0A2P5F0Y1_TREOI</name>
<dbReference type="InterPro" id="IPR011598">
    <property type="entry name" value="bHLH_dom"/>
</dbReference>
<dbReference type="InterPro" id="IPR045239">
    <property type="entry name" value="bHLH95_bHLH"/>
</dbReference>
<evidence type="ECO:0000256" key="2">
    <source>
        <dbReference type="ARBA" id="ARBA00023015"/>
    </source>
</evidence>
<feature type="domain" description="BHLH" evidence="6">
    <location>
        <begin position="170"/>
        <end position="219"/>
    </location>
</feature>
<protein>
    <submittedName>
        <fullName evidence="7">Myc-type, basic helix-loop-helix (BHLH) domain containing protein</fullName>
    </submittedName>
</protein>
<dbReference type="AlphaFoldDB" id="A0A2P5F0Y1"/>
<dbReference type="PANTHER" id="PTHR16223:SF138">
    <property type="entry name" value="TRANSCRIPTION FACTOR BHLH103-LIKE"/>
    <property type="match status" value="1"/>
</dbReference>